<feature type="compositionally biased region" description="Low complexity" evidence="1">
    <location>
        <begin position="145"/>
        <end position="158"/>
    </location>
</feature>
<gene>
    <name evidence="3" type="ORF">PBRA_003040</name>
    <name evidence="4" type="ORF">PLBR_LOCUS2731</name>
</gene>
<keyword evidence="2" id="KW-0812">Transmembrane</keyword>
<evidence type="ECO:0000313" key="5">
    <source>
        <dbReference type="Proteomes" id="UP000039324"/>
    </source>
</evidence>
<keyword evidence="4" id="KW-0496">Mitochondrion</keyword>
<evidence type="ECO:0000256" key="2">
    <source>
        <dbReference type="SAM" id="Phobius"/>
    </source>
</evidence>
<dbReference type="EMBL" id="OVEO01000004">
    <property type="protein sequence ID" value="SPQ95516.1"/>
    <property type="molecule type" value="Genomic_DNA"/>
</dbReference>
<evidence type="ECO:0000313" key="4">
    <source>
        <dbReference type="EMBL" id="SPQ95516.1"/>
    </source>
</evidence>
<geneLocation type="mitochondrion" evidence="4"/>
<proteinExistence type="predicted"/>
<feature type="transmembrane region" description="Helical" evidence="2">
    <location>
        <begin position="58"/>
        <end position="77"/>
    </location>
</feature>
<organism evidence="3 5">
    <name type="scientific">Plasmodiophora brassicae</name>
    <name type="common">Clubroot disease agent</name>
    <dbReference type="NCBI Taxonomy" id="37360"/>
    <lineage>
        <taxon>Eukaryota</taxon>
        <taxon>Sar</taxon>
        <taxon>Rhizaria</taxon>
        <taxon>Endomyxa</taxon>
        <taxon>Phytomyxea</taxon>
        <taxon>Plasmodiophorida</taxon>
        <taxon>Plasmodiophoridae</taxon>
        <taxon>Plasmodiophora</taxon>
    </lineage>
</organism>
<evidence type="ECO:0000313" key="3">
    <source>
        <dbReference type="EMBL" id="CEP03280.1"/>
    </source>
</evidence>
<name>A0A0G4J6U2_PLABS</name>
<keyword evidence="2" id="KW-1133">Transmembrane helix</keyword>
<accession>A0A0G4J6U2</accession>
<protein>
    <submittedName>
        <fullName evidence="3">Uncharacterized protein</fullName>
    </submittedName>
</protein>
<keyword evidence="5" id="KW-1185">Reference proteome</keyword>
<keyword evidence="2" id="KW-0472">Membrane</keyword>
<reference evidence="3 5" key="1">
    <citation type="submission" date="2015-02" db="EMBL/GenBank/DDBJ databases">
        <authorList>
            <person name="Chooi Y.-H."/>
        </authorList>
    </citation>
    <scope>NUCLEOTIDE SEQUENCE [LARGE SCALE GENOMIC DNA]</scope>
    <source>
        <strain evidence="3">E3</strain>
    </source>
</reference>
<evidence type="ECO:0000313" key="6">
    <source>
        <dbReference type="Proteomes" id="UP000290189"/>
    </source>
</evidence>
<dbReference type="Proteomes" id="UP000039324">
    <property type="component" value="Unassembled WGS sequence"/>
</dbReference>
<reference evidence="4 6" key="2">
    <citation type="submission" date="2018-03" db="EMBL/GenBank/DDBJ databases">
        <authorList>
            <person name="Fogelqvist J."/>
        </authorList>
    </citation>
    <scope>NUCLEOTIDE SEQUENCE [LARGE SCALE GENOMIC DNA]</scope>
</reference>
<feature type="transmembrane region" description="Helical" evidence="2">
    <location>
        <begin position="84"/>
        <end position="108"/>
    </location>
</feature>
<dbReference type="Proteomes" id="UP000290189">
    <property type="component" value="Unassembled WGS sequence"/>
</dbReference>
<sequence length="158" mass="17278">MANDDRKYCFCVPPKIALGIFGCWSLLSALIVMLYVMIGWKSITHQYDSATAVLVEVIVPAFILNVVFGVSSIITIFRNDARAALTALITCVVRLMLSFTLFCMLSISTRNVSWCTWSAFAVAIDAFVLYIAHKYRKDMSGGNGSSSSNSSNPSNSPV</sequence>
<feature type="region of interest" description="Disordered" evidence="1">
    <location>
        <begin position="139"/>
        <end position="158"/>
    </location>
</feature>
<evidence type="ECO:0000256" key="1">
    <source>
        <dbReference type="SAM" id="MobiDB-lite"/>
    </source>
</evidence>
<dbReference type="AlphaFoldDB" id="A0A0G4J6U2"/>
<dbReference type="EMBL" id="CDSF01000144">
    <property type="protein sequence ID" value="CEP03280.1"/>
    <property type="molecule type" value="Genomic_DNA"/>
</dbReference>
<feature type="transmembrane region" description="Helical" evidence="2">
    <location>
        <begin position="114"/>
        <end position="132"/>
    </location>
</feature>
<feature type="transmembrane region" description="Helical" evidence="2">
    <location>
        <begin position="16"/>
        <end position="38"/>
    </location>
</feature>